<accession>A0A2W5T3X5</accession>
<evidence type="ECO:0000256" key="2">
    <source>
        <dbReference type="SAM" id="Phobius"/>
    </source>
</evidence>
<proteinExistence type="predicted"/>
<dbReference type="RefSeq" id="WP_303733876.1">
    <property type="nucleotide sequence ID" value="NZ_CAKZHK010000006.1"/>
</dbReference>
<feature type="region of interest" description="Disordered" evidence="1">
    <location>
        <begin position="133"/>
        <end position="162"/>
    </location>
</feature>
<dbReference type="InterPro" id="IPR021424">
    <property type="entry name" value="PorA"/>
</dbReference>
<dbReference type="Pfam" id="PF11271">
    <property type="entry name" value="PorA"/>
    <property type="match status" value="1"/>
</dbReference>
<evidence type="ECO:0000313" key="3">
    <source>
        <dbReference type="EMBL" id="PZR06816.1"/>
    </source>
</evidence>
<reference evidence="3 4" key="1">
    <citation type="submission" date="2017-08" db="EMBL/GenBank/DDBJ databases">
        <title>Infants hospitalized years apart are colonized by the same room-sourced microbial strains.</title>
        <authorList>
            <person name="Brooks B."/>
            <person name="Olm M.R."/>
            <person name="Firek B.A."/>
            <person name="Baker R."/>
            <person name="Thomas B.C."/>
            <person name="Morowitz M.J."/>
            <person name="Banfield J.F."/>
        </authorList>
    </citation>
    <scope>NUCLEOTIDE SEQUENCE [LARGE SCALE GENOMIC DNA]</scope>
    <source>
        <strain evidence="3">S2_003_000_R1_3</strain>
    </source>
</reference>
<sequence length="440" mass="48285">MNANAGGRSVLSRLPGSAFGARHRRAITRSSLCAGAILLVIAIAAPTFIVPSLKELPANIDYDVSTAPTRGILIDSAAFKAGRPSASHSSDPACVGQAMPTRCYIETDVPLRASEKVTTASSSKKTTKLRPVSTLYAGDLDTPERKNGSDAKDQTDADNEIGSIHDEVVLNRHTAFPSKKPQSSVAMDLSALGMGDDVKVSINDFVRDGYQFRFPFGSERRSYRFFDAATGTATPIDFVNAIQQRGKDVYSKGIDVYQFSQDLGPVNLYDAQRRLMDNAGNVSEEQRQELDRLRRNIPASSWGLSSGAPIQMDPYYVATRTINVEPATGMITNNSVTLWVFYAQNYNEAKTIKENQDKELASPSRTMLHFDAQWDDRTKEARLHDIQKVIKPLNIWSKAVPWITGVSGMILILAGLYLYFDARQAGRRPAGKSPKTPDSL</sequence>
<feature type="compositionally biased region" description="Basic and acidic residues" evidence="1">
    <location>
        <begin position="142"/>
        <end position="155"/>
    </location>
</feature>
<feature type="transmembrane region" description="Helical" evidence="2">
    <location>
        <begin position="32"/>
        <end position="50"/>
    </location>
</feature>
<keyword evidence="2" id="KW-1133">Transmembrane helix</keyword>
<organism evidence="3 4">
    <name type="scientific">Corynebacterium kroppenstedtii</name>
    <dbReference type="NCBI Taxonomy" id="161879"/>
    <lineage>
        <taxon>Bacteria</taxon>
        <taxon>Bacillati</taxon>
        <taxon>Actinomycetota</taxon>
        <taxon>Actinomycetes</taxon>
        <taxon>Mycobacteriales</taxon>
        <taxon>Corynebacteriaceae</taxon>
        <taxon>Corynebacterium</taxon>
    </lineage>
</organism>
<evidence type="ECO:0008006" key="5">
    <source>
        <dbReference type="Google" id="ProtNLM"/>
    </source>
</evidence>
<comment type="caution">
    <text evidence="3">The sequence shown here is derived from an EMBL/GenBank/DDBJ whole genome shotgun (WGS) entry which is preliminary data.</text>
</comment>
<evidence type="ECO:0000256" key="1">
    <source>
        <dbReference type="SAM" id="MobiDB-lite"/>
    </source>
</evidence>
<dbReference type="Proteomes" id="UP000249432">
    <property type="component" value="Unassembled WGS sequence"/>
</dbReference>
<evidence type="ECO:0000313" key="4">
    <source>
        <dbReference type="Proteomes" id="UP000249432"/>
    </source>
</evidence>
<feature type="transmembrane region" description="Helical" evidence="2">
    <location>
        <begin position="399"/>
        <end position="420"/>
    </location>
</feature>
<dbReference type="AlphaFoldDB" id="A0A2W5T3X5"/>
<keyword evidence="2" id="KW-0812">Transmembrane</keyword>
<protein>
    <recommendedName>
        <fullName evidence="5">DUF3068 domain-containing protein</fullName>
    </recommendedName>
</protein>
<dbReference type="EMBL" id="QFRA01000001">
    <property type="protein sequence ID" value="PZR06816.1"/>
    <property type="molecule type" value="Genomic_DNA"/>
</dbReference>
<gene>
    <name evidence="3" type="ORF">DI525_00640</name>
</gene>
<name>A0A2W5T3X5_9CORY</name>
<keyword evidence="2" id="KW-0472">Membrane</keyword>